<name>A0ABD3QYM6_9STRA</name>
<organism evidence="2 3">
    <name type="scientific">Stephanodiscus triporus</name>
    <dbReference type="NCBI Taxonomy" id="2934178"/>
    <lineage>
        <taxon>Eukaryota</taxon>
        <taxon>Sar</taxon>
        <taxon>Stramenopiles</taxon>
        <taxon>Ochrophyta</taxon>
        <taxon>Bacillariophyta</taxon>
        <taxon>Coscinodiscophyceae</taxon>
        <taxon>Thalassiosirophycidae</taxon>
        <taxon>Stephanodiscales</taxon>
        <taxon>Stephanodiscaceae</taxon>
        <taxon>Stephanodiscus</taxon>
    </lineage>
</organism>
<keyword evidence="3" id="KW-1185">Reference proteome</keyword>
<dbReference type="Proteomes" id="UP001530315">
    <property type="component" value="Unassembled WGS sequence"/>
</dbReference>
<feature type="region of interest" description="Disordered" evidence="1">
    <location>
        <begin position="1"/>
        <end position="86"/>
    </location>
</feature>
<evidence type="ECO:0000256" key="1">
    <source>
        <dbReference type="SAM" id="MobiDB-lite"/>
    </source>
</evidence>
<feature type="compositionally biased region" description="Acidic residues" evidence="1">
    <location>
        <begin position="349"/>
        <end position="358"/>
    </location>
</feature>
<feature type="region of interest" description="Disordered" evidence="1">
    <location>
        <begin position="604"/>
        <end position="628"/>
    </location>
</feature>
<accession>A0ABD3QYM6</accession>
<dbReference type="AlphaFoldDB" id="A0ABD3QYM6"/>
<sequence>MIDADVVDSPRFDGCDDDELVRADTATNDNVGEELAMDERGAVVDDDSDDESSSLGRAHRAFRSSVSKKRWVIREDDESTREEEERSIVDCAVAGGGASGRDSFILTRITKFSEKSALNRGSPSDGGETKEEGEGCVGITRRSMRLGRTPIAMRTDPDHSSTDEDSENEFTVDSTASVGKRKVSTTARDEKGGRVKLAKTNEVEYVEDKANKIGVSSIIGYSSFEAKQTIPSASARTGGKSKVGKKAKRVDRANADTGDRVSHLPANENSKIETVAKTPFRKCSSRVSHWVEMAEAKLAAGEAAESSSLVQIDGTNARDNKVKKTARNKTEKLDFEEDSTMVGSVDDGASNDDDDDASEYQPTQGEGEKLVVGKRSPRPSRSSSRIGKDPKNADLGRALGEVVPTGMTLVVAPRRGTKCRQTRKTRDVNAEYDICGEDHIKCTKGRRNWPKSSSINIDAGVCSNAHLGTASRHDKKSKSSKFNEFEHNQPELEHVALCVEEGCKAPPYRIESSIRKVGSLKTSNVKGEKLLRLGTDVSSRFESDKVTKQYDDSTNFETDGLEVEYHVPEGGNEDVDGTSESVISRRMLLTQAFTQAATSQYMEQSMDSSTENSKGGSFGPIEADADHGKRVTKLKSIEMNTRTVPRMRSNVIGNTTPSIKNLSYQIDETGLEEITPVTTLKNARVESNREDNVASCVELTTRGISKMDSASLLAKIQTQSHSQQSSTVSPETRASVAANYLVGKSGKMRSEELEHVWKTIGYHIAEADKIWKDFNSRSDRSPFTFH</sequence>
<protein>
    <submittedName>
        <fullName evidence="2">Uncharacterized protein</fullName>
    </submittedName>
</protein>
<feature type="region of interest" description="Disordered" evidence="1">
    <location>
        <begin position="300"/>
        <end position="398"/>
    </location>
</feature>
<feature type="region of interest" description="Disordered" evidence="1">
    <location>
        <begin position="115"/>
        <end position="190"/>
    </location>
</feature>
<feature type="compositionally biased region" description="Basic and acidic residues" evidence="1">
    <location>
        <begin position="250"/>
        <end position="262"/>
    </location>
</feature>
<feature type="compositionally biased region" description="Polar residues" evidence="1">
    <location>
        <begin position="604"/>
        <end position="615"/>
    </location>
</feature>
<dbReference type="EMBL" id="JALLAZ020000027">
    <property type="protein sequence ID" value="KAL3805540.1"/>
    <property type="molecule type" value="Genomic_DNA"/>
</dbReference>
<feature type="region of interest" description="Disordered" evidence="1">
    <location>
        <begin position="232"/>
        <end position="270"/>
    </location>
</feature>
<feature type="compositionally biased region" description="Basic residues" evidence="1">
    <location>
        <begin position="57"/>
        <end position="71"/>
    </location>
</feature>
<reference evidence="2 3" key="1">
    <citation type="submission" date="2024-10" db="EMBL/GenBank/DDBJ databases">
        <title>Updated reference genomes for cyclostephanoid diatoms.</title>
        <authorList>
            <person name="Roberts W.R."/>
            <person name="Alverson A.J."/>
        </authorList>
    </citation>
    <scope>NUCLEOTIDE SEQUENCE [LARGE SCALE GENOMIC DNA]</scope>
    <source>
        <strain evidence="2 3">AJA276-08</strain>
    </source>
</reference>
<gene>
    <name evidence="2" type="ORF">ACHAW5_005601</name>
</gene>
<evidence type="ECO:0000313" key="2">
    <source>
        <dbReference type="EMBL" id="KAL3805540.1"/>
    </source>
</evidence>
<feature type="compositionally biased region" description="Basic and acidic residues" evidence="1">
    <location>
        <begin position="316"/>
        <end position="333"/>
    </location>
</feature>
<evidence type="ECO:0000313" key="3">
    <source>
        <dbReference type="Proteomes" id="UP001530315"/>
    </source>
</evidence>
<comment type="caution">
    <text evidence="2">The sequence shown here is derived from an EMBL/GenBank/DDBJ whole genome shotgun (WGS) entry which is preliminary data.</text>
</comment>
<proteinExistence type="predicted"/>